<evidence type="ECO:0000259" key="3">
    <source>
        <dbReference type="PROSITE" id="PS51371"/>
    </source>
</evidence>
<reference evidence="5" key="1">
    <citation type="submission" date="2016-10" db="EMBL/GenBank/DDBJ databases">
        <authorList>
            <person name="Varghese N."/>
            <person name="Submissions S."/>
        </authorList>
    </citation>
    <scope>NUCLEOTIDE SEQUENCE [LARGE SCALE GENOMIC DNA]</scope>
    <source>
        <strain evidence="5">CGMCC 1.7285</strain>
    </source>
</reference>
<dbReference type="InterPro" id="IPR051257">
    <property type="entry name" value="Diverse_CBS-Domain"/>
</dbReference>
<dbReference type="PANTHER" id="PTHR43080">
    <property type="entry name" value="CBS DOMAIN-CONTAINING PROTEIN CBSX3, MITOCHONDRIAL"/>
    <property type="match status" value="1"/>
</dbReference>
<dbReference type="Pfam" id="PF00571">
    <property type="entry name" value="CBS"/>
    <property type="match status" value="2"/>
</dbReference>
<keyword evidence="5" id="KW-1185">Reference proteome</keyword>
<dbReference type="SMART" id="SM00116">
    <property type="entry name" value="CBS"/>
    <property type="match status" value="2"/>
</dbReference>
<dbReference type="PROSITE" id="PS51371">
    <property type="entry name" value="CBS"/>
    <property type="match status" value="2"/>
</dbReference>
<dbReference type="SUPFAM" id="SSF54631">
    <property type="entry name" value="CBS-domain pair"/>
    <property type="match status" value="1"/>
</dbReference>
<evidence type="ECO:0000256" key="2">
    <source>
        <dbReference type="PROSITE-ProRule" id="PRU00703"/>
    </source>
</evidence>
<dbReference type="CDD" id="cd04629">
    <property type="entry name" value="CBS_pair_bac"/>
    <property type="match status" value="1"/>
</dbReference>
<dbReference type="RefSeq" id="WP_092854789.1">
    <property type="nucleotide sequence ID" value="NZ_FOYU01000001.1"/>
</dbReference>
<dbReference type="InterPro" id="IPR046342">
    <property type="entry name" value="CBS_dom_sf"/>
</dbReference>
<sequence>MHSLKVVDYMNRHPVSFSPSMSIEAAVSVLIQSNQRGGPVVDAQHKLVGFLSEQDCLATMLRDTYHNEQSATVSDCMYRGEVVTVDADTSVTDLAQQMTANKPKLYPVIDAERQLIGVISRSDVLRAIDLHLREGYSRR</sequence>
<feature type="domain" description="CBS" evidence="3">
    <location>
        <begin position="77"/>
        <end position="134"/>
    </location>
</feature>
<dbReference type="EMBL" id="FOYU01000001">
    <property type="protein sequence ID" value="SFR39464.1"/>
    <property type="molecule type" value="Genomic_DNA"/>
</dbReference>
<accession>A0A1I6GB99</accession>
<proteinExistence type="predicted"/>
<keyword evidence="1 2" id="KW-0129">CBS domain</keyword>
<gene>
    <name evidence="4" type="ORF">SAMN04488070_0422</name>
</gene>
<dbReference type="InterPro" id="IPR000644">
    <property type="entry name" value="CBS_dom"/>
</dbReference>
<name>A0A1I6GB99_9GAMM</name>
<evidence type="ECO:0000313" key="5">
    <source>
        <dbReference type="Proteomes" id="UP000199424"/>
    </source>
</evidence>
<dbReference type="Gene3D" id="3.10.580.10">
    <property type="entry name" value="CBS-domain"/>
    <property type="match status" value="1"/>
</dbReference>
<organism evidence="4 5">
    <name type="scientific">Pseudidiomarina maritima</name>
    <dbReference type="NCBI Taxonomy" id="519453"/>
    <lineage>
        <taxon>Bacteria</taxon>
        <taxon>Pseudomonadati</taxon>
        <taxon>Pseudomonadota</taxon>
        <taxon>Gammaproteobacteria</taxon>
        <taxon>Alteromonadales</taxon>
        <taxon>Idiomarinaceae</taxon>
        <taxon>Pseudidiomarina</taxon>
    </lineage>
</organism>
<evidence type="ECO:0000313" key="4">
    <source>
        <dbReference type="EMBL" id="SFR39464.1"/>
    </source>
</evidence>
<dbReference type="AlphaFoldDB" id="A0A1I6GB99"/>
<evidence type="ECO:0000256" key="1">
    <source>
        <dbReference type="ARBA" id="ARBA00023122"/>
    </source>
</evidence>
<protein>
    <submittedName>
        <fullName evidence="4">CBS domain-containing protein</fullName>
    </submittedName>
</protein>
<dbReference type="InterPro" id="IPR044729">
    <property type="entry name" value="CBS_bac"/>
</dbReference>
<feature type="domain" description="CBS" evidence="3">
    <location>
        <begin position="10"/>
        <end position="68"/>
    </location>
</feature>
<dbReference type="PANTHER" id="PTHR43080:SF26">
    <property type="entry name" value="REGULATORY PROTEIN"/>
    <property type="match status" value="1"/>
</dbReference>
<dbReference type="Proteomes" id="UP000199424">
    <property type="component" value="Unassembled WGS sequence"/>
</dbReference>